<dbReference type="PANTHER" id="PTHR35446:SF2">
    <property type="entry name" value="CARBOXYMUCONOLACTONE DECARBOXYLASE-LIKE DOMAIN-CONTAINING PROTEIN"/>
    <property type="match status" value="1"/>
</dbReference>
<dbReference type="NCBIfam" id="TIGR00778">
    <property type="entry name" value="ahpD_dom"/>
    <property type="match status" value="1"/>
</dbReference>
<keyword evidence="3" id="KW-1185">Reference proteome</keyword>
<dbReference type="InterPro" id="IPR029032">
    <property type="entry name" value="AhpD-like"/>
</dbReference>
<dbReference type="KEGG" id="scor:J3U87_28390"/>
<dbReference type="InterPro" id="IPR003779">
    <property type="entry name" value="CMD-like"/>
</dbReference>
<evidence type="ECO:0000313" key="3">
    <source>
        <dbReference type="Proteomes" id="UP000663929"/>
    </source>
</evidence>
<dbReference type="InterPro" id="IPR004675">
    <property type="entry name" value="AhpD_core"/>
</dbReference>
<protein>
    <submittedName>
        <fullName evidence="2">Carboxymuconolactone decarboxylase family protein</fullName>
    </submittedName>
</protein>
<dbReference type="GO" id="GO:0051920">
    <property type="term" value="F:peroxiredoxin activity"/>
    <property type="evidence" value="ECO:0007669"/>
    <property type="project" value="InterPro"/>
</dbReference>
<accession>A0A8A4TJZ7</accession>
<dbReference type="SUPFAM" id="SSF69118">
    <property type="entry name" value="AhpD-like"/>
    <property type="match status" value="1"/>
</dbReference>
<feature type="domain" description="Carboxymuconolactone decarboxylase-like" evidence="1">
    <location>
        <begin position="45"/>
        <end position="106"/>
    </location>
</feature>
<gene>
    <name evidence="2" type="ORF">J3U87_28390</name>
</gene>
<dbReference type="Pfam" id="PF02627">
    <property type="entry name" value="CMD"/>
    <property type="match status" value="1"/>
</dbReference>
<dbReference type="RefSeq" id="WP_237379156.1">
    <property type="nucleotide sequence ID" value="NZ_CP071793.1"/>
</dbReference>
<organism evidence="2 3">
    <name type="scientific">Sulfidibacter corallicola</name>
    <dbReference type="NCBI Taxonomy" id="2818388"/>
    <lineage>
        <taxon>Bacteria</taxon>
        <taxon>Pseudomonadati</taxon>
        <taxon>Acidobacteriota</taxon>
        <taxon>Holophagae</taxon>
        <taxon>Acanthopleuribacterales</taxon>
        <taxon>Acanthopleuribacteraceae</taxon>
        <taxon>Sulfidibacter</taxon>
    </lineage>
</organism>
<name>A0A8A4TJZ7_SULCO</name>
<dbReference type="Proteomes" id="UP000663929">
    <property type="component" value="Chromosome"/>
</dbReference>
<sequence>MSRFELVRDPSGDPHLEDLYDDMVKTGFGKEFPINWFTSQALRPDILEATWFLTKRILVEGLLPASLKQMIATTISVHNHCRYCTVTHTGALEALGISKEVIESCILDKDLSGVPIQYRDILKFAVKAAKDPNSIQDEDYRKLKENGLNHKEILELVMMSAFINFINTWADASGIEID</sequence>
<evidence type="ECO:0000313" key="2">
    <source>
        <dbReference type="EMBL" id="QTD49524.1"/>
    </source>
</evidence>
<reference evidence="2" key="1">
    <citation type="submission" date="2021-03" db="EMBL/GenBank/DDBJ databases">
        <title>Acanthopleuribacteraceae sp. M133.</title>
        <authorList>
            <person name="Wang G."/>
        </authorList>
    </citation>
    <scope>NUCLEOTIDE SEQUENCE</scope>
    <source>
        <strain evidence="2">M133</strain>
    </source>
</reference>
<proteinExistence type="predicted"/>
<evidence type="ECO:0000259" key="1">
    <source>
        <dbReference type="Pfam" id="PF02627"/>
    </source>
</evidence>
<dbReference type="AlphaFoldDB" id="A0A8A4TJZ7"/>
<dbReference type="EMBL" id="CP071793">
    <property type="protein sequence ID" value="QTD49524.1"/>
    <property type="molecule type" value="Genomic_DNA"/>
</dbReference>
<dbReference type="Gene3D" id="1.20.1290.10">
    <property type="entry name" value="AhpD-like"/>
    <property type="match status" value="1"/>
</dbReference>
<dbReference type="PANTHER" id="PTHR35446">
    <property type="entry name" value="SI:CH211-175M2.5"/>
    <property type="match status" value="1"/>
</dbReference>